<dbReference type="GO" id="GO:0033743">
    <property type="term" value="F:peptide-methionine (R)-S-oxide reductase activity"/>
    <property type="evidence" value="ECO:0007669"/>
    <property type="project" value="UniProtKB-UniRule"/>
</dbReference>
<dbReference type="GO" id="GO:0030091">
    <property type="term" value="P:protein repair"/>
    <property type="evidence" value="ECO:0007669"/>
    <property type="project" value="InterPro"/>
</dbReference>
<dbReference type="EMBL" id="FMBA01000001">
    <property type="protein sequence ID" value="SCB73407.1"/>
    <property type="molecule type" value="Genomic_DNA"/>
</dbReference>
<keyword evidence="6" id="KW-1185">Reference proteome</keyword>
<keyword evidence="1 3" id="KW-0560">Oxidoreductase</keyword>
<gene>
    <name evidence="3" type="primary">msrB</name>
    <name evidence="5" type="ORF">GA0061080_100191</name>
</gene>
<feature type="active site" description="Nucleophile" evidence="3">
    <location>
        <position position="118"/>
    </location>
</feature>
<dbReference type="GO" id="GO:0006979">
    <property type="term" value="P:response to oxidative stress"/>
    <property type="evidence" value="ECO:0007669"/>
    <property type="project" value="InterPro"/>
</dbReference>
<dbReference type="Proteomes" id="UP000199698">
    <property type="component" value="Unassembled WGS sequence"/>
</dbReference>
<name>A0A1C3YTH3_9GAMM</name>
<dbReference type="HAMAP" id="MF_01400">
    <property type="entry name" value="MsrB"/>
    <property type="match status" value="1"/>
</dbReference>
<dbReference type="InterPro" id="IPR002579">
    <property type="entry name" value="Met_Sox_Rdtase_MsrB_dom"/>
</dbReference>
<accession>A0A1C3YTH3</accession>
<dbReference type="InterPro" id="IPR028427">
    <property type="entry name" value="Met_Sox_Rdtase_MsrB"/>
</dbReference>
<evidence type="ECO:0000313" key="6">
    <source>
        <dbReference type="Proteomes" id="UP000199698"/>
    </source>
</evidence>
<comment type="similarity">
    <text evidence="3">Belongs to the MsrB Met sulfoxide reductase family.</text>
</comment>
<dbReference type="InterPro" id="IPR011057">
    <property type="entry name" value="Mss4-like_sf"/>
</dbReference>
<dbReference type="Pfam" id="PF01641">
    <property type="entry name" value="SelR"/>
    <property type="match status" value="1"/>
</dbReference>
<proteinExistence type="inferred from homology"/>
<dbReference type="PANTHER" id="PTHR10173:SF59">
    <property type="entry name" value="PEPTIDE METHIONINE SULFOXIDE REDUCTASE MSRA_MSRB"/>
    <property type="match status" value="1"/>
</dbReference>
<dbReference type="GO" id="GO:0005737">
    <property type="term" value="C:cytoplasm"/>
    <property type="evidence" value="ECO:0007669"/>
    <property type="project" value="TreeGrafter"/>
</dbReference>
<evidence type="ECO:0000256" key="3">
    <source>
        <dbReference type="HAMAP-Rule" id="MF_01400"/>
    </source>
</evidence>
<feature type="domain" description="MsrB" evidence="4">
    <location>
        <begin position="6"/>
        <end position="129"/>
    </location>
</feature>
<organism evidence="5 6">
    <name type="scientific">Gilliamella intestini</name>
    <dbReference type="NCBI Taxonomy" id="1798183"/>
    <lineage>
        <taxon>Bacteria</taxon>
        <taxon>Pseudomonadati</taxon>
        <taxon>Pseudomonadota</taxon>
        <taxon>Gammaproteobacteria</taxon>
        <taxon>Orbales</taxon>
        <taxon>Orbaceae</taxon>
        <taxon>Gilliamella</taxon>
    </lineage>
</organism>
<dbReference type="EC" id="1.8.4.12" evidence="3"/>
<dbReference type="NCBIfam" id="TIGR00357">
    <property type="entry name" value="peptide-methionine (R)-S-oxide reductase MsrB"/>
    <property type="match status" value="1"/>
</dbReference>
<evidence type="ECO:0000256" key="1">
    <source>
        <dbReference type="ARBA" id="ARBA00023002"/>
    </source>
</evidence>
<dbReference type="STRING" id="1798183.GA0061080_100191"/>
<dbReference type="PANTHER" id="PTHR10173">
    <property type="entry name" value="METHIONINE SULFOXIDE REDUCTASE"/>
    <property type="match status" value="1"/>
</dbReference>
<evidence type="ECO:0000256" key="2">
    <source>
        <dbReference type="ARBA" id="ARBA00048488"/>
    </source>
</evidence>
<evidence type="ECO:0000259" key="4">
    <source>
        <dbReference type="PROSITE" id="PS51790"/>
    </source>
</evidence>
<protein>
    <recommendedName>
        <fullName evidence="3">Peptide methionine sulfoxide reductase MsrB</fullName>
        <ecNumber evidence="3">1.8.4.12</ecNumber>
    </recommendedName>
    <alternativeName>
        <fullName evidence="3">Peptide-methionine (R)-S-oxide reductase</fullName>
    </alternativeName>
</protein>
<sequence length="147" mass="16582">MDNTMKEKALSVLTPMQYHITQRNGTEPPFDNQFYANEREGLYVDIVSGEPLFTSLDKFDSGCGWPSFSKPIEKSNIVEKKDTSFGMRRTEVRSASADSHLGHVFNDGPKELGGLRYCINSAALRFIPKDELEDAGYGQYLKLFDKS</sequence>
<dbReference type="Gene3D" id="2.170.150.20">
    <property type="entry name" value="Peptide methionine sulfoxide reductase"/>
    <property type="match status" value="1"/>
</dbReference>
<dbReference type="PROSITE" id="PS51790">
    <property type="entry name" value="MSRB"/>
    <property type="match status" value="1"/>
</dbReference>
<reference evidence="6" key="1">
    <citation type="submission" date="2016-08" db="EMBL/GenBank/DDBJ databases">
        <authorList>
            <person name="Varghese N."/>
            <person name="Submissions Spin"/>
        </authorList>
    </citation>
    <scope>NUCLEOTIDE SEQUENCE [LARGE SCALE GENOMIC DNA]</scope>
    <source>
        <strain evidence="6">R-53144</strain>
    </source>
</reference>
<comment type="catalytic activity">
    <reaction evidence="2 3">
        <text>L-methionyl-[protein] + [thioredoxin]-disulfide + H2O = L-methionyl-(R)-S-oxide-[protein] + [thioredoxin]-dithiol</text>
        <dbReference type="Rhea" id="RHEA:24164"/>
        <dbReference type="Rhea" id="RHEA-COMP:10698"/>
        <dbReference type="Rhea" id="RHEA-COMP:10700"/>
        <dbReference type="Rhea" id="RHEA-COMP:12313"/>
        <dbReference type="Rhea" id="RHEA-COMP:12314"/>
        <dbReference type="ChEBI" id="CHEBI:15377"/>
        <dbReference type="ChEBI" id="CHEBI:16044"/>
        <dbReference type="ChEBI" id="CHEBI:29950"/>
        <dbReference type="ChEBI" id="CHEBI:45764"/>
        <dbReference type="ChEBI" id="CHEBI:50058"/>
        <dbReference type="EC" id="1.8.4.12"/>
    </reaction>
</comment>
<dbReference type="AlphaFoldDB" id="A0A1C3YTH3"/>
<dbReference type="FunFam" id="2.170.150.20:FF:000003">
    <property type="entry name" value="Peptide methionine sulfoxide reductase MsrB"/>
    <property type="match status" value="1"/>
</dbReference>
<comment type="caution">
    <text evidence="3">Lacks conserved residue(s) required for the propagation of feature annotation.</text>
</comment>
<dbReference type="SUPFAM" id="SSF51316">
    <property type="entry name" value="Mss4-like"/>
    <property type="match status" value="1"/>
</dbReference>
<evidence type="ECO:0000313" key="5">
    <source>
        <dbReference type="EMBL" id="SCB73407.1"/>
    </source>
</evidence>